<gene>
    <name evidence="2" type="ORF">MANES_10G064900</name>
</gene>
<feature type="transmembrane region" description="Helical" evidence="1">
    <location>
        <begin position="89"/>
        <end position="108"/>
    </location>
</feature>
<proteinExistence type="predicted"/>
<sequence length="120" mass="13890">MITEDLEKKLNLAEPMELETHHQSNNKSSQTIILLRRFLLIQQRRAQAYAKLKRGFDEYMVSGGELAYQQLCSEVTLEFNDCSKQVQDLILGFPLFSLLFASCIRSIVYKTYFLIIAFSS</sequence>
<organism evidence="2">
    <name type="scientific">Manihot esculenta</name>
    <name type="common">Cassava</name>
    <name type="synonym">Jatropha manihot</name>
    <dbReference type="NCBI Taxonomy" id="3983"/>
    <lineage>
        <taxon>Eukaryota</taxon>
        <taxon>Viridiplantae</taxon>
        <taxon>Streptophyta</taxon>
        <taxon>Embryophyta</taxon>
        <taxon>Tracheophyta</taxon>
        <taxon>Spermatophyta</taxon>
        <taxon>Magnoliopsida</taxon>
        <taxon>eudicotyledons</taxon>
        <taxon>Gunneridae</taxon>
        <taxon>Pentapetalae</taxon>
        <taxon>rosids</taxon>
        <taxon>fabids</taxon>
        <taxon>Malpighiales</taxon>
        <taxon>Euphorbiaceae</taxon>
        <taxon>Crotonoideae</taxon>
        <taxon>Manihoteae</taxon>
        <taxon>Manihot</taxon>
    </lineage>
</organism>
<dbReference type="PANTHER" id="PTHR28309:SF1">
    <property type="entry name" value="REQUIRED FOR EXCISION 1-B DOMAIN-CONTAINING PROTEIN"/>
    <property type="match status" value="1"/>
</dbReference>
<dbReference type="AlphaFoldDB" id="A0A2C9V546"/>
<evidence type="ECO:0000256" key="1">
    <source>
        <dbReference type="SAM" id="Phobius"/>
    </source>
</evidence>
<dbReference type="PANTHER" id="PTHR28309">
    <property type="entry name" value="REQUIRED FOR EXCISION 1-B DOMAIN-CONTAINING PROTEIN"/>
    <property type="match status" value="1"/>
</dbReference>
<dbReference type="EMBL" id="CM004396">
    <property type="protein sequence ID" value="OAY39068.1"/>
    <property type="molecule type" value="Genomic_DNA"/>
</dbReference>
<accession>A0A2C9V546</accession>
<dbReference type="Pfam" id="PF14966">
    <property type="entry name" value="DNA_repr_REX1B"/>
    <property type="match status" value="1"/>
</dbReference>
<keyword evidence="1" id="KW-0812">Transmembrane</keyword>
<evidence type="ECO:0000313" key="2">
    <source>
        <dbReference type="EMBL" id="OAY39068.1"/>
    </source>
</evidence>
<keyword evidence="1" id="KW-1133">Transmembrane helix</keyword>
<dbReference type="STRING" id="3983.A0A2C9V546"/>
<keyword evidence="1" id="KW-0472">Membrane</keyword>
<dbReference type="InterPro" id="IPR039491">
    <property type="entry name" value="REX1-B"/>
</dbReference>
<name>A0A2C9V546_MANES</name>
<protein>
    <submittedName>
        <fullName evidence="2">Uncharacterized protein</fullName>
    </submittedName>
</protein>
<reference evidence="2" key="1">
    <citation type="submission" date="2016-02" db="EMBL/GenBank/DDBJ databases">
        <title>WGS assembly of Manihot esculenta.</title>
        <authorList>
            <person name="Bredeson J.V."/>
            <person name="Prochnik S.E."/>
            <person name="Lyons J.B."/>
            <person name="Schmutz J."/>
            <person name="Grimwood J."/>
            <person name="Vrebalov J."/>
            <person name="Bart R.S."/>
            <person name="Amuge T."/>
            <person name="Ferguson M.E."/>
            <person name="Green R."/>
            <person name="Putnam N."/>
            <person name="Stites J."/>
            <person name="Rounsley S."/>
            <person name="Rokhsar D.S."/>
        </authorList>
    </citation>
    <scope>NUCLEOTIDE SEQUENCE [LARGE SCALE GENOMIC DNA]</scope>
    <source>
        <tissue evidence="2">Leaf</tissue>
    </source>
</reference>